<keyword evidence="2" id="KW-0560">Oxidoreductase</keyword>
<dbReference type="Gene3D" id="3.40.50.720">
    <property type="entry name" value="NAD(P)-binding Rossmann-like Domain"/>
    <property type="match status" value="1"/>
</dbReference>
<dbReference type="Proteomes" id="UP001375743">
    <property type="component" value="Unassembled WGS sequence"/>
</dbReference>
<dbReference type="PROSITE" id="PS00061">
    <property type="entry name" value="ADH_SHORT"/>
    <property type="match status" value="1"/>
</dbReference>
<comment type="caution">
    <text evidence="3">The sequence shown here is derived from an EMBL/GenBank/DDBJ whole genome shotgun (WGS) entry which is preliminary data.</text>
</comment>
<evidence type="ECO:0000313" key="4">
    <source>
        <dbReference type="Proteomes" id="UP001375743"/>
    </source>
</evidence>
<keyword evidence="4" id="KW-1185">Reference proteome</keyword>
<dbReference type="PANTHER" id="PTHR44196:SF4">
    <property type="entry name" value="SHORT CHAIN DEHYDROGENASE"/>
    <property type="match status" value="1"/>
</dbReference>
<dbReference type="RefSeq" id="WP_418159662.1">
    <property type="nucleotide sequence ID" value="NZ_JBBLZC010000010.1"/>
</dbReference>
<name>A0ABU8XRZ2_9PROT</name>
<protein>
    <submittedName>
        <fullName evidence="3">SDR family NAD(P)-dependent oxidoreductase</fullName>
    </submittedName>
</protein>
<evidence type="ECO:0000256" key="1">
    <source>
        <dbReference type="ARBA" id="ARBA00006484"/>
    </source>
</evidence>
<gene>
    <name evidence="3" type="ORF">U1T56_11680</name>
</gene>
<evidence type="ECO:0000256" key="2">
    <source>
        <dbReference type="ARBA" id="ARBA00023002"/>
    </source>
</evidence>
<comment type="similarity">
    <text evidence="1">Belongs to the short-chain dehydrogenases/reductases (SDR) family.</text>
</comment>
<accession>A0ABU8XRZ2</accession>
<sequence length="242" mass="25318">MAASAGRLAGRVILITGASRGLGAAVAEACAAEGAHLVLVARTKGALEEIDDAVRRHGGEATLVQLDVTRGDLVDALGGALYERFKRLDGFVACAAELGTITPVSHLEPKVLDQALAVNLVANQRLIRSLDPLLRAADAGRAVFVTDGSVLPGRAYWGAYATSKAGLEALALSYAAETRITRLRVNLYDPGPMATRLRARAFPGERPDAQPGPATKVPPLIELLLPGCTRHGEIVRFAQSGA</sequence>
<dbReference type="SUPFAM" id="SSF51735">
    <property type="entry name" value="NAD(P)-binding Rossmann-fold domains"/>
    <property type="match status" value="1"/>
</dbReference>
<dbReference type="Pfam" id="PF00106">
    <property type="entry name" value="adh_short"/>
    <property type="match status" value="1"/>
</dbReference>
<reference evidence="3 4" key="1">
    <citation type="submission" date="2024-01" db="EMBL/GenBank/DDBJ databases">
        <title>Multi-omics insights into the function and evolution of sodium benzoate biodegradation pathways in Benzoatithermus flavus gen. nov., sp. nov. from hot spring.</title>
        <authorList>
            <person name="Hu C.-J."/>
            <person name="Li W.-J."/>
        </authorList>
    </citation>
    <scope>NUCLEOTIDE SEQUENCE [LARGE SCALE GENOMIC DNA]</scope>
    <source>
        <strain evidence="3 4">SYSU G07066</strain>
    </source>
</reference>
<evidence type="ECO:0000313" key="3">
    <source>
        <dbReference type="EMBL" id="MEK0083814.1"/>
    </source>
</evidence>
<dbReference type="PRINTS" id="PR00081">
    <property type="entry name" value="GDHRDH"/>
</dbReference>
<organism evidence="3 4">
    <name type="scientific">Benzoatithermus flavus</name>
    <dbReference type="NCBI Taxonomy" id="3108223"/>
    <lineage>
        <taxon>Bacteria</taxon>
        <taxon>Pseudomonadati</taxon>
        <taxon>Pseudomonadota</taxon>
        <taxon>Alphaproteobacteria</taxon>
        <taxon>Geminicoccales</taxon>
        <taxon>Geminicoccaceae</taxon>
        <taxon>Benzoatithermus</taxon>
    </lineage>
</organism>
<dbReference type="EMBL" id="JBBLZC010000010">
    <property type="protein sequence ID" value="MEK0083814.1"/>
    <property type="molecule type" value="Genomic_DNA"/>
</dbReference>
<dbReference type="InterPro" id="IPR020904">
    <property type="entry name" value="Sc_DH/Rdtase_CS"/>
</dbReference>
<dbReference type="InterPro" id="IPR036291">
    <property type="entry name" value="NAD(P)-bd_dom_sf"/>
</dbReference>
<dbReference type="InterPro" id="IPR002347">
    <property type="entry name" value="SDR_fam"/>
</dbReference>
<dbReference type="PANTHER" id="PTHR44196">
    <property type="entry name" value="DEHYDROGENASE/REDUCTASE SDR FAMILY MEMBER 7B"/>
    <property type="match status" value="1"/>
</dbReference>
<proteinExistence type="inferred from homology"/>